<comment type="caution">
    <text evidence="9">The sequence shown here is derived from an EMBL/GenBank/DDBJ whole genome shotgun (WGS) entry which is preliminary data.</text>
</comment>
<evidence type="ECO:0000256" key="6">
    <source>
        <dbReference type="SAM" id="MobiDB-lite"/>
    </source>
</evidence>
<feature type="compositionally biased region" description="Basic and acidic residues" evidence="6">
    <location>
        <begin position="1297"/>
        <end position="1310"/>
    </location>
</feature>
<accession>A0A4Q0T440</accession>
<organism evidence="9 10">
    <name type="scientific">Granulicella sibirica</name>
    <dbReference type="NCBI Taxonomy" id="2479048"/>
    <lineage>
        <taxon>Bacteria</taxon>
        <taxon>Pseudomonadati</taxon>
        <taxon>Acidobacteriota</taxon>
        <taxon>Terriglobia</taxon>
        <taxon>Terriglobales</taxon>
        <taxon>Acidobacteriaceae</taxon>
        <taxon>Granulicella</taxon>
    </lineage>
</organism>
<name>A0A4Q0T440_9BACT</name>
<keyword evidence="4" id="KW-0802">TPR repeat</keyword>
<dbReference type="Proteomes" id="UP000289437">
    <property type="component" value="Unassembled WGS sequence"/>
</dbReference>
<reference evidence="9 10" key="1">
    <citation type="submission" date="2018-11" db="EMBL/GenBank/DDBJ databases">
        <authorList>
            <person name="Mardanov A.V."/>
            <person name="Ravin N.V."/>
            <person name="Dedysh S.N."/>
        </authorList>
    </citation>
    <scope>NUCLEOTIDE SEQUENCE [LARGE SCALE GENOMIC DNA]</scope>
    <source>
        <strain evidence="9 10">AF10</strain>
    </source>
</reference>
<dbReference type="PROSITE" id="PS51257">
    <property type="entry name" value="PROKAR_LIPOPROTEIN"/>
    <property type="match status" value="1"/>
</dbReference>
<proteinExistence type="predicted"/>
<comment type="pathway">
    <text evidence="1">Glycan metabolism; bacterial cellulose biosynthesis.</text>
</comment>
<keyword evidence="5" id="KW-0135">Cellulose biosynthesis</keyword>
<feature type="signal peptide" evidence="7">
    <location>
        <begin position="1"/>
        <end position="22"/>
    </location>
</feature>
<feature type="region of interest" description="Disordered" evidence="6">
    <location>
        <begin position="1106"/>
        <end position="1310"/>
    </location>
</feature>
<dbReference type="InterPro" id="IPR019734">
    <property type="entry name" value="TPR_rpt"/>
</dbReference>
<evidence type="ECO:0000256" key="5">
    <source>
        <dbReference type="ARBA" id="ARBA00022916"/>
    </source>
</evidence>
<evidence type="ECO:0000256" key="3">
    <source>
        <dbReference type="ARBA" id="ARBA00022737"/>
    </source>
</evidence>
<evidence type="ECO:0000256" key="1">
    <source>
        <dbReference type="ARBA" id="ARBA00005186"/>
    </source>
</evidence>
<feature type="compositionally biased region" description="Low complexity" evidence="6">
    <location>
        <begin position="1142"/>
        <end position="1152"/>
    </location>
</feature>
<feature type="compositionally biased region" description="Polar residues" evidence="6">
    <location>
        <begin position="1170"/>
        <end position="1189"/>
    </location>
</feature>
<dbReference type="InterPro" id="IPR051012">
    <property type="entry name" value="CellSynth/LPSAsmb/PSIAsmb"/>
</dbReference>
<dbReference type="Gene3D" id="1.25.40.10">
    <property type="entry name" value="Tetratricopeptide repeat domain"/>
    <property type="match status" value="5"/>
</dbReference>
<feature type="compositionally biased region" description="Polar residues" evidence="6">
    <location>
        <begin position="1045"/>
        <end position="1062"/>
    </location>
</feature>
<dbReference type="RefSeq" id="WP_128911030.1">
    <property type="nucleotide sequence ID" value="NZ_RDSM01000001.1"/>
</dbReference>
<feature type="chain" id="PRO_5020846193" evidence="7">
    <location>
        <begin position="23"/>
        <end position="1717"/>
    </location>
</feature>
<dbReference type="InterPro" id="IPR008410">
    <property type="entry name" value="BCSC_C"/>
</dbReference>
<dbReference type="GO" id="GO:0019867">
    <property type="term" value="C:outer membrane"/>
    <property type="evidence" value="ECO:0007669"/>
    <property type="project" value="InterPro"/>
</dbReference>
<protein>
    <submittedName>
        <fullName evidence="9">Cellulose synthase operon protein C</fullName>
    </submittedName>
</protein>
<keyword evidence="2 7" id="KW-0732">Signal</keyword>
<dbReference type="UniPathway" id="UPA00694"/>
<dbReference type="OrthoDB" id="174989at2"/>
<sequence>MKSLYKNRIWAPALFMGAITFACPSVKLFAQVPPSATQSLLEKAHALEARGRMDMASQTWQQVLLADPNNVDALSGLARASKLSGDNARANLYLDRLRAINPNDPGIARIAGMGTEQSQTAQLRQAGKLAQSGQYSQAMGIYRQVFGGTPPAGDWAMAYYETESATEDGRPHAVAGLRSLVDKYPSDARYQIALGRILTYDPKTRAEGRRYLERYSKDPQAADALRQSLVWDSQNPASAADIRAYLQQHPEDTQLTQALKNQPPPSRRGPPQSPEARARSAEEQAAYRALNAHHLPEAEKRFRAILTRQPNNGPSLAGMGYIRMQQGNFGGAISYLVQAKEEGASDPGVETALATARFWSTMAEGSTALNENDLANAQKQYQAALVMRPESPEALEGLGGTLLKAQEPEAALPVFEHYIKVKNTAPAAWSGLFLAQSAEGNTQGALITESQLPPAVRAQLMRDPDYLRTLASVYSASGRDAGAQRVLSVALDLPFPSGGQGLKSETQLQYASLLQQANHLDQSAGLYRQVLAADNDNTAAWQGLVRVEHAMAHDPQALQTLESMPPAVYAVAMRDPGFETTVAAIYQGQGKLDIAQDLLEKAMAQQSTSGQKISIPVQLQLAGIYLQKNQPLLAYPIYQRVLTENPDRLDAWKGLLSSLHANGHDKEALAEVQQIPAPVRAQLENDPEYLQTIGGVYGALGQNKQAGVFLARVQRIYSARHSQPPADIDIQNGWLLYNSGNDAGLYRQLMNIGSRADLTEEQRRTVQTQWTSWAVRRANQAAAAGDSRRSLAILNATARAFPDNPGVIKALASGYARAGQPKLAVAIFKAQDMTQTTASDYKAAVGAALAAGDTKDAETWLRYGLDAYPRDSQMLALGAKFEQARGDNTRAADYYRASLAAMPPPDPGAELADELSRPVPSSDIRLPNQSRSQDLATLLAPGSADNAAAAPAPPPQSSYLPSYTGAYGSAPVQLNSNTYSYPVTQPSIPSYNPNQPPTNPKSPTRLKDYVPQSSNTRPTTLDDFVLPSTPPRTNASIYTAPEATPTVQQSTPRTYQQEQISRATERAASQPLPITSSPSETVYGAYVPYVAPTGHATAVPVDLGERRASVPLPQPEVTDVTPTAKYMPNAHTNGPSTRPELAAARAAAIRRAQSNPTGQSNPPEDEFNAPTKNAQFTQPYNAAQAQADQVSRPAAPPAANVPAPPDQTFDPNDAGQQYPQPRRTVKAKPKSRPAAPAPAQQAATPPPVSLPPVSYPPVPQPLDLQPVPSLGQPNYIPSDADLVARNVPPLRGSYDQVPREPNRPLTEREQTERDLATLEASYSGWLGGTGYARYRSGTPGIDRLTDLEAPVEASAVIAHNVRVTVIPRPVFLNSGTLDVASFQGLTGTVPIIGTLPANALTAPAQQSSNGIGGEGQIVTTNFGAALGYTPYEFLVRNITGRARYRPNGGHFTFLFDRDSVKETQLSYAGLRDPGSASPVYAGNIWGGVVSTSGTVRFDMGDEKSGFYLSGGGGTLNGYHVLDNTTFNGTAGAYFRVKVFPEYGSLNIGGSFYGSHFAHNERGLTYGSGGYFSPNAYFLASIPVTFTGHYKTDFHYVVSGGIGVQTFQEDSAPYYALDPALQTGALSGCTLAGITARTCGYYPVNSNTGANYAINAQGSYRVAEHWYVGGFISGNNTNNYNTINGGFFIRYLFRPQYSSEDYPTGLFPLDGFRPLRVP</sequence>
<evidence type="ECO:0000256" key="4">
    <source>
        <dbReference type="ARBA" id="ARBA00022803"/>
    </source>
</evidence>
<dbReference type="GO" id="GO:0030244">
    <property type="term" value="P:cellulose biosynthetic process"/>
    <property type="evidence" value="ECO:0007669"/>
    <property type="project" value="UniProtKB-KW"/>
</dbReference>
<evidence type="ECO:0000313" key="9">
    <source>
        <dbReference type="EMBL" id="RXH56749.1"/>
    </source>
</evidence>
<feature type="compositionally biased region" description="Polar residues" evidence="6">
    <location>
        <begin position="978"/>
        <end position="993"/>
    </location>
</feature>
<feature type="compositionally biased region" description="Low complexity" evidence="6">
    <location>
        <begin position="1233"/>
        <end position="1243"/>
    </location>
</feature>
<evidence type="ECO:0000256" key="7">
    <source>
        <dbReference type="SAM" id="SignalP"/>
    </source>
</evidence>
<dbReference type="PANTHER" id="PTHR45586:SF1">
    <property type="entry name" value="LIPOPOLYSACCHARIDE ASSEMBLY PROTEIN B"/>
    <property type="match status" value="1"/>
</dbReference>
<dbReference type="SUPFAM" id="SSF48452">
    <property type="entry name" value="TPR-like"/>
    <property type="match status" value="4"/>
</dbReference>
<feature type="region of interest" description="Disordered" evidence="6">
    <location>
        <begin position="903"/>
        <end position="929"/>
    </location>
</feature>
<feature type="compositionally biased region" description="Pro residues" evidence="6">
    <location>
        <begin position="1244"/>
        <end position="1260"/>
    </location>
</feature>
<dbReference type="SMART" id="SM00028">
    <property type="entry name" value="TPR"/>
    <property type="match status" value="7"/>
</dbReference>
<dbReference type="PANTHER" id="PTHR45586">
    <property type="entry name" value="TPR REPEAT-CONTAINING PROTEIN PA4667"/>
    <property type="match status" value="1"/>
</dbReference>
<evidence type="ECO:0000313" key="10">
    <source>
        <dbReference type="Proteomes" id="UP000289437"/>
    </source>
</evidence>
<dbReference type="EMBL" id="RDSM01000001">
    <property type="protein sequence ID" value="RXH56749.1"/>
    <property type="molecule type" value="Genomic_DNA"/>
</dbReference>
<feature type="region of interest" description="Disordered" evidence="6">
    <location>
        <begin position="978"/>
        <end position="1076"/>
    </location>
</feature>
<feature type="compositionally biased region" description="Polar residues" evidence="6">
    <location>
        <begin position="1153"/>
        <end position="1162"/>
    </location>
</feature>
<dbReference type="Pfam" id="PF13432">
    <property type="entry name" value="TPR_16"/>
    <property type="match status" value="2"/>
</dbReference>
<evidence type="ECO:0000259" key="8">
    <source>
        <dbReference type="Pfam" id="PF05420"/>
    </source>
</evidence>
<evidence type="ECO:0000256" key="2">
    <source>
        <dbReference type="ARBA" id="ARBA00022729"/>
    </source>
</evidence>
<gene>
    <name evidence="9" type="ORF">GRAN_0059</name>
</gene>
<keyword evidence="10" id="KW-1185">Reference proteome</keyword>
<dbReference type="Pfam" id="PF05420">
    <property type="entry name" value="BCSC_C"/>
    <property type="match status" value="1"/>
</dbReference>
<dbReference type="InterPro" id="IPR011990">
    <property type="entry name" value="TPR-like_helical_dom_sf"/>
</dbReference>
<feature type="compositionally biased region" description="Pro residues" evidence="6">
    <location>
        <begin position="262"/>
        <end position="273"/>
    </location>
</feature>
<keyword evidence="3" id="KW-0677">Repeat</keyword>
<feature type="domain" description="Cellulose synthase operon C C-terminal" evidence="8">
    <location>
        <begin position="1343"/>
        <end position="1692"/>
    </location>
</feature>
<reference evidence="10" key="2">
    <citation type="submission" date="2019-02" db="EMBL/GenBank/DDBJ databases">
        <title>Granulicella sibirica sp. nov., a psychrotolerant acidobacterium isolated from an organic soil layer in forested tundra, West Siberia.</title>
        <authorList>
            <person name="Oshkin I.Y."/>
            <person name="Kulichevskaya I.S."/>
            <person name="Rijpstra W.I.C."/>
            <person name="Sinninghe Damste J.S."/>
            <person name="Rakitin A.L."/>
            <person name="Ravin N.V."/>
            <person name="Dedysh S.N."/>
        </authorList>
    </citation>
    <scope>NUCLEOTIDE SEQUENCE [LARGE SCALE GENOMIC DNA]</scope>
    <source>
        <strain evidence="10">AF10</strain>
    </source>
</reference>
<feature type="region of interest" description="Disordered" evidence="6">
    <location>
        <begin position="257"/>
        <end position="282"/>
    </location>
</feature>